<organism evidence="2 3">
    <name type="scientific">Alkalibaculum sporogenes</name>
    <dbReference type="NCBI Taxonomy" id="2655001"/>
    <lineage>
        <taxon>Bacteria</taxon>
        <taxon>Bacillati</taxon>
        <taxon>Bacillota</taxon>
        <taxon>Clostridia</taxon>
        <taxon>Eubacteriales</taxon>
        <taxon>Eubacteriaceae</taxon>
        <taxon>Alkalibaculum</taxon>
    </lineage>
</organism>
<dbReference type="InterPro" id="IPR011644">
    <property type="entry name" value="Heme_NO-bd"/>
</dbReference>
<name>A0A6A7K9T6_9FIRM</name>
<dbReference type="GO" id="GO:0020037">
    <property type="term" value="F:heme binding"/>
    <property type="evidence" value="ECO:0007669"/>
    <property type="project" value="InterPro"/>
</dbReference>
<proteinExistence type="predicted"/>
<dbReference type="Proteomes" id="UP000440004">
    <property type="component" value="Unassembled WGS sequence"/>
</dbReference>
<comment type="caution">
    <text evidence="2">The sequence shown here is derived from an EMBL/GenBank/DDBJ whole genome shotgun (WGS) entry which is preliminary data.</text>
</comment>
<dbReference type="EMBL" id="WHNX01000013">
    <property type="protein sequence ID" value="MPW26071.1"/>
    <property type="molecule type" value="Genomic_DNA"/>
</dbReference>
<accession>A0A6A7K9T6</accession>
<dbReference type="Pfam" id="PF07700">
    <property type="entry name" value="HNOB"/>
    <property type="match status" value="1"/>
</dbReference>
<sequence>MKGTVVSTWLKSLSNLFSSEIVDNALLYINWDKDSIINPFEEIPDDEIFKVIASMTNEFVEHFGQM</sequence>
<dbReference type="AlphaFoldDB" id="A0A6A7K9T6"/>
<protein>
    <recommendedName>
        <fullName evidence="1">Heme NO-binding domain-containing protein</fullName>
    </recommendedName>
</protein>
<evidence type="ECO:0000313" key="2">
    <source>
        <dbReference type="EMBL" id="MPW26071.1"/>
    </source>
</evidence>
<dbReference type="RefSeq" id="WP_152804207.1">
    <property type="nucleotide sequence ID" value="NZ_WHNX01000013.1"/>
</dbReference>
<gene>
    <name evidence="2" type="ORF">GC105_09735</name>
</gene>
<evidence type="ECO:0000313" key="3">
    <source>
        <dbReference type="Proteomes" id="UP000440004"/>
    </source>
</evidence>
<reference evidence="2 3" key="1">
    <citation type="submission" date="2019-10" db="EMBL/GenBank/DDBJ databases">
        <title>Alkalibaculum tamaniensis sp.nov., a new alkaliphilic acetogen, isolated on methoxylated aromatics from a mud volcano.</title>
        <authorList>
            <person name="Khomyakova M.A."/>
            <person name="Merkel A.Y."/>
            <person name="Bonch-Osmolovskaya E.A."/>
            <person name="Slobodkin A.I."/>
        </authorList>
    </citation>
    <scope>NUCLEOTIDE SEQUENCE [LARGE SCALE GENOMIC DNA]</scope>
    <source>
        <strain evidence="2 3">M08DMB</strain>
    </source>
</reference>
<dbReference type="SUPFAM" id="SSF111126">
    <property type="entry name" value="Ligand-binding domain in the NO signalling and Golgi transport"/>
    <property type="match status" value="1"/>
</dbReference>
<evidence type="ECO:0000259" key="1">
    <source>
        <dbReference type="Pfam" id="PF07700"/>
    </source>
</evidence>
<feature type="domain" description="Heme NO-binding" evidence="1">
    <location>
        <begin position="2"/>
        <end position="58"/>
    </location>
</feature>
<dbReference type="InterPro" id="IPR024096">
    <property type="entry name" value="NO_sig/Golgi_transp_ligand-bd"/>
</dbReference>
<keyword evidence="3" id="KW-1185">Reference proteome</keyword>